<dbReference type="AlphaFoldDB" id="A0AA88L7Z1"/>
<dbReference type="EMBL" id="JAVRJZ010000006">
    <property type="protein sequence ID" value="KAK2721783.1"/>
    <property type="molecule type" value="Genomic_DNA"/>
</dbReference>
<dbReference type="GO" id="GO:0000774">
    <property type="term" value="F:adenyl-nucleotide exchange factor activity"/>
    <property type="evidence" value="ECO:0007669"/>
    <property type="project" value="InterPro"/>
</dbReference>
<name>A0AA88L7Z1_ARTSF</name>
<dbReference type="PANTHER" id="PTHR12334">
    <property type="entry name" value="BAG FAMILY MOLECULAR CHAPERONE REGULATOR 2"/>
    <property type="match status" value="1"/>
</dbReference>
<dbReference type="GO" id="GO:0051087">
    <property type="term" value="F:protein-folding chaperone binding"/>
    <property type="evidence" value="ECO:0007669"/>
    <property type="project" value="InterPro"/>
</dbReference>
<feature type="region of interest" description="Disordered" evidence="2">
    <location>
        <begin position="1"/>
        <end position="20"/>
    </location>
</feature>
<accession>A0AA88L7Z1</accession>
<dbReference type="PANTHER" id="PTHR12334:SF6">
    <property type="entry name" value="BAG FAMILY MOLECULAR CHAPERONE REGULATOR 2"/>
    <property type="match status" value="1"/>
</dbReference>
<feature type="coiled-coil region" evidence="1">
    <location>
        <begin position="30"/>
        <end position="57"/>
    </location>
</feature>
<dbReference type="Proteomes" id="UP001187531">
    <property type="component" value="Unassembled WGS sequence"/>
</dbReference>
<evidence type="ECO:0000256" key="2">
    <source>
        <dbReference type="SAM" id="MobiDB-lite"/>
    </source>
</evidence>
<reference evidence="3" key="1">
    <citation type="submission" date="2023-07" db="EMBL/GenBank/DDBJ databases">
        <title>Chromosome-level genome assembly of Artemia franciscana.</title>
        <authorList>
            <person name="Jo E."/>
        </authorList>
    </citation>
    <scope>NUCLEOTIDE SEQUENCE</scope>
    <source>
        <tissue evidence="3">Whole body</tissue>
    </source>
</reference>
<dbReference type="GO" id="GO:0050821">
    <property type="term" value="P:protein stabilization"/>
    <property type="evidence" value="ECO:0007669"/>
    <property type="project" value="TreeGrafter"/>
</dbReference>
<organism evidence="3 4">
    <name type="scientific">Artemia franciscana</name>
    <name type="common">Brine shrimp</name>
    <name type="synonym">Artemia sanfranciscana</name>
    <dbReference type="NCBI Taxonomy" id="6661"/>
    <lineage>
        <taxon>Eukaryota</taxon>
        <taxon>Metazoa</taxon>
        <taxon>Ecdysozoa</taxon>
        <taxon>Arthropoda</taxon>
        <taxon>Crustacea</taxon>
        <taxon>Branchiopoda</taxon>
        <taxon>Anostraca</taxon>
        <taxon>Artemiidae</taxon>
        <taxon>Artemia</taxon>
    </lineage>
</organism>
<proteinExistence type="predicted"/>
<evidence type="ECO:0000256" key="1">
    <source>
        <dbReference type="SAM" id="Coils"/>
    </source>
</evidence>
<evidence type="ECO:0000313" key="4">
    <source>
        <dbReference type="Proteomes" id="UP001187531"/>
    </source>
</evidence>
<comment type="caution">
    <text evidence="3">The sequence shown here is derived from an EMBL/GenBank/DDBJ whole genome shotgun (WGS) entry which is preliminary data.</text>
</comment>
<keyword evidence="4" id="KW-1185">Reference proteome</keyword>
<keyword evidence="1" id="KW-0175">Coiled coil</keyword>
<protein>
    <submittedName>
        <fullName evidence="3">Uncharacterized protein</fullName>
    </submittedName>
</protein>
<sequence length="192" mass="22110">MDPEVVQSPTASPKRYRTDESPLNNFHAILDHYEVMVDHLKQQAHQIEQEREFLLSSMESVMNGSLISQLNDDEKKTANEQLSKIIDECMGINVKVSAKRTPREEEALDRVNIYINNLVMNVNRDTTGARQECIDALKSLIPEKLEETEKLGLFSDIHPSLSFEDRQKTIHRLRGLMSYIQSLQQQAVQMLE</sequence>
<dbReference type="InterPro" id="IPR037689">
    <property type="entry name" value="BAG2"/>
</dbReference>
<evidence type="ECO:0000313" key="3">
    <source>
        <dbReference type="EMBL" id="KAK2721783.1"/>
    </source>
</evidence>
<gene>
    <name evidence="3" type="ORF">QYM36_003929</name>
</gene>